<proteinExistence type="predicted"/>
<dbReference type="RefSeq" id="WP_107347479.1">
    <property type="nucleotide sequence ID" value="NZ_PYMH01000001.1"/>
</dbReference>
<dbReference type="InterPro" id="IPR011990">
    <property type="entry name" value="TPR-like_helical_dom_sf"/>
</dbReference>
<evidence type="ECO:0000259" key="1">
    <source>
        <dbReference type="Pfam" id="PF24604"/>
    </source>
</evidence>
<dbReference type="SMART" id="SM00028">
    <property type="entry name" value="TPR"/>
    <property type="match status" value="2"/>
</dbReference>
<dbReference type="Proteomes" id="UP000241222">
    <property type="component" value="Unassembled WGS sequence"/>
</dbReference>
<dbReference type="EMBL" id="PYMH01000001">
    <property type="protein sequence ID" value="PSU36125.1"/>
    <property type="molecule type" value="Genomic_DNA"/>
</dbReference>
<dbReference type="OrthoDB" id="8565469at2"/>
<protein>
    <recommendedName>
        <fullName evidence="1">PelB C-terminal domain-containing protein</fullName>
    </recommendedName>
</protein>
<sequence>MAKDKNKKPRIRLINKFTLVVLTATSLWALWLVAPNKSMLIQLIARSSSPDVSLAFLQQLYSDDPNNREIIKQIVNNYAATGKLTDAAELLESILITTEGNNDWDALSQYLALLLEQTYQDEPEAKQQAQTALLDLLNRIDYVPEAELARQFADTAISLSMPDKGFDYLYPHQQSGETSYNELISLALQSEDYDKSLKVQLDAFREFDDLENAEKLFDLMLKSAQPQLSRYFFNSYRGPLYNNTDFLTTGIAHSTQIGNLDIVLALSRHLLTIEPTVELYTQTARIAIALGDLNLAEQLLLEAIAIAPNQSDYVLLHQIYRWQSKLEKALSVSIELASLNPSAKNIRAGIDESRALGDILNEGKFFKQLATHNYIYQAEYTQWLNALEKGEGTSAAFQSLLALLAKRPNDTQLLSHVTRLYSYRSDHKSVIRYGNLLQNKRPLNVTEALRISNAHIMLNQPKLALNTLVNPTDWVEADEDYLEAVSSLAWETNNRALSMTSQTELASRASSNIDVYRYINILSPLDEEKIPQLLTLYDKNNNTQLLLAAVRHAAQNKDTKQLEQLIEIAKQNPSFNQHIEMLSYQALLAEWQEEPDKAKQLYFSILQLAPTNSSAVGNLIWFAVNEGDLHTLDQVYRRYKPVLATDRDLWLAFATASQQLGLNHEADIWYRQLLLDNDSPEPSVLLNYAQLLEQQGNGEKAYQLRRYLLDKQSAELLALPDGDISYRSLVRLFVGELIASQMIEENTLTKPTDNNVGELFADYLARNQGEKILFWHQRTALGRYQIPEWQQLSLALQKKDRAKVEAILSRAVNLPKADENIALQFVGEHQKAWQQGQTNIGQMADKTAENQLRRIHVTQHPAKTHSIRAQHTQITHWDVDRSSLDYYSPHYHGNWRLGLDSQRSGSPDQLSNTDIEDEFRLRGRYQYQMSESYWALGIDLADGVGDQRLGLNGEYQYAVDDDLRLGIRFGLNSHIEASELLNIAGQDNFLGFNFAYQPTARESLTFQFNLHDLSTRFDDEIGQGWDLSLRAAEQFFFADPAWQIYADVTMQDVNLSDDTLNGINRWHNEVTPLTSGDFIEDSYQRVGIGQRVWHGEPGQPGATVPSPRYWFDSSLGYNFSSSQVDVTLSAGLGWRVFGNDELYFSTDWQSQDRNGDESLKVTLGYYYGF</sequence>
<dbReference type="InterPro" id="IPR057306">
    <property type="entry name" value="B-barrel_PelB_C"/>
</dbReference>
<reference evidence="2 3" key="1">
    <citation type="submission" date="2018-03" db="EMBL/GenBank/DDBJ databases">
        <title>Whole genome sequencing of Histamine producing bacteria.</title>
        <authorList>
            <person name="Butler K."/>
        </authorList>
    </citation>
    <scope>NUCLEOTIDE SEQUENCE [LARGE SCALE GENOMIC DNA]</scope>
    <source>
        <strain evidence="2 3">JCM 13586</strain>
    </source>
</reference>
<dbReference type="Pfam" id="PF24604">
    <property type="entry name" value="B-barrel_PelB_C"/>
    <property type="match status" value="1"/>
</dbReference>
<evidence type="ECO:0000313" key="3">
    <source>
        <dbReference type="Proteomes" id="UP000241222"/>
    </source>
</evidence>
<comment type="caution">
    <text evidence="2">The sequence shown here is derived from an EMBL/GenBank/DDBJ whole genome shotgun (WGS) entry which is preliminary data.</text>
</comment>
<accession>A0A2T3J4B6</accession>
<dbReference type="InterPro" id="IPR019734">
    <property type="entry name" value="TPR_rpt"/>
</dbReference>
<gene>
    <name evidence="2" type="ORF">C9I99_03725</name>
</gene>
<dbReference type="AlphaFoldDB" id="A0A2T3J4B6"/>
<dbReference type="Pfam" id="PF13429">
    <property type="entry name" value="TPR_15"/>
    <property type="match status" value="1"/>
</dbReference>
<organism evidence="2 3">
    <name type="scientific">Photobacterium lutimaris</name>
    <dbReference type="NCBI Taxonomy" id="388278"/>
    <lineage>
        <taxon>Bacteria</taxon>
        <taxon>Pseudomonadati</taxon>
        <taxon>Pseudomonadota</taxon>
        <taxon>Gammaproteobacteria</taxon>
        <taxon>Vibrionales</taxon>
        <taxon>Vibrionaceae</taxon>
        <taxon>Photobacterium</taxon>
    </lineage>
</organism>
<keyword evidence="3" id="KW-1185">Reference proteome</keyword>
<dbReference type="SUPFAM" id="SSF48452">
    <property type="entry name" value="TPR-like"/>
    <property type="match status" value="2"/>
</dbReference>
<feature type="domain" description="PelB C-terminal" evidence="1">
    <location>
        <begin position="869"/>
        <end position="1167"/>
    </location>
</feature>
<dbReference type="Gene3D" id="1.25.40.10">
    <property type="entry name" value="Tetratricopeptide repeat domain"/>
    <property type="match status" value="2"/>
</dbReference>
<evidence type="ECO:0000313" key="2">
    <source>
        <dbReference type="EMBL" id="PSU36125.1"/>
    </source>
</evidence>
<name>A0A2T3J4B6_9GAMM</name>